<dbReference type="EMBL" id="SDAM02029559">
    <property type="protein sequence ID" value="KAH6756348.1"/>
    <property type="molecule type" value="Genomic_DNA"/>
</dbReference>
<dbReference type="InterPro" id="IPR007524">
    <property type="entry name" value="Pec_lyase_N"/>
</dbReference>
<dbReference type="Proteomes" id="UP001190926">
    <property type="component" value="Unassembled WGS sequence"/>
</dbReference>
<evidence type="ECO:0000256" key="2">
    <source>
        <dbReference type="SAM" id="SignalP"/>
    </source>
</evidence>
<keyword evidence="5" id="KW-1185">Reference proteome</keyword>
<comment type="caution">
    <text evidence="4">The sequence shown here is derived from an EMBL/GenBank/DDBJ whole genome shotgun (WGS) entry which is preliminary data.</text>
</comment>
<reference evidence="4 5" key="1">
    <citation type="journal article" date="2021" name="Nat. Commun.">
        <title>Incipient diploidization of the medicinal plant Perilla within 10,000 years.</title>
        <authorList>
            <person name="Zhang Y."/>
            <person name="Shen Q."/>
            <person name="Leng L."/>
            <person name="Zhang D."/>
            <person name="Chen S."/>
            <person name="Shi Y."/>
            <person name="Ning Z."/>
            <person name="Chen S."/>
        </authorList>
    </citation>
    <scope>NUCLEOTIDE SEQUENCE [LARGE SCALE GENOMIC DNA]</scope>
    <source>
        <strain evidence="5">cv. PC099</strain>
    </source>
</reference>
<evidence type="ECO:0000313" key="5">
    <source>
        <dbReference type="Proteomes" id="UP001190926"/>
    </source>
</evidence>
<keyword evidence="2" id="KW-0732">Signal</keyword>
<gene>
    <name evidence="4" type="ORF">C2S53_002647</name>
</gene>
<evidence type="ECO:0000313" key="4">
    <source>
        <dbReference type="EMBL" id="KAH6756348.1"/>
    </source>
</evidence>
<evidence type="ECO:0000256" key="1">
    <source>
        <dbReference type="ARBA" id="ARBA00010980"/>
    </source>
</evidence>
<accession>A0AAD4NXI4</accession>
<feature type="signal peptide" evidence="2">
    <location>
        <begin position="1"/>
        <end position="27"/>
    </location>
</feature>
<sequence length="68" mass="7721">MASTNYKMSTLLLCLLCLVAVLPKSDAGIAKFDKYLRKRAEQSHQEYVKAYEPDPEQVADEIKNEVSE</sequence>
<feature type="domain" description="Pectate lyase N-terminal" evidence="3">
    <location>
        <begin position="29"/>
        <end position="67"/>
    </location>
</feature>
<protein>
    <recommendedName>
        <fullName evidence="3">Pectate lyase N-terminal domain-containing protein</fullName>
    </recommendedName>
</protein>
<comment type="similarity">
    <text evidence="1">Belongs to the polysaccharide lyase 1 family.</text>
</comment>
<evidence type="ECO:0000259" key="3">
    <source>
        <dbReference type="Pfam" id="PF04431"/>
    </source>
</evidence>
<dbReference type="GO" id="GO:0030570">
    <property type="term" value="F:pectate lyase activity"/>
    <property type="evidence" value="ECO:0007669"/>
    <property type="project" value="InterPro"/>
</dbReference>
<dbReference type="Pfam" id="PF04431">
    <property type="entry name" value="Pec_lyase_N"/>
    <property type="match status" value="1"/>
</dbReference>
<name>A0AAD4NXI4_PERFH</name>
<feature type="chain" id="PRO_5042053515" description="Pectate lyase N-terminal domain-containing protein" evidence="2">
    <location>
        <begin position="28"/>
        <end position="68"/>
    </location>
</feature>
<proteinExistence type="inferred from homology"/>
<dbReference type="AlphaFoldDB" id="A0AAD4NXI4"/>
<organism evidence="4 5">
    <name type="scientific">Perilla frutescens var. hirtella</name>
    <name type="common">Perilla citriodora</name>
    <name type="synonym">Perilla setoyensis</name>
    <dbReference type="NCBI Taxonomy" id="608512"/>
    <lineage>
        <taxon>Eukaryota</taxon>
        <taxon>Viridiplantae</taxon>
        <taxon>Streptophyta</taxon>
        <taxon>Embryophyta</taxon>
        <taxon>Tracheophyta</taxon>
        <taxon>Spermatophyta</taxon>
        <taxon>Magnoliopsida</taxon>
        <taxon>eudicotyledons</taxon>
        <taxon>Gunneridae</taxon>
        <taxon>Pentapetalae</taxon>
        <taxon>asterids</taxon>
        <taxon>lamiids</taxon>
        <taxon>Lamiales</taxon>
        <taxon>Lamiaceae</taxon>
        <taxon>Nepetoideae</taxon>
        <taxon>Elsholtzieae</taxon>
        <taxon>Perilla</taxon>
    </lineage>
</organism>